<feature type="region of interest" description="Disordered" evidence="7">
    <location>
        <begin position="404"/>
        <end position="454"/>
    </location>
</feature>
<dbReference type="CDD" id="cd00200">
    <property type="entry name" value="WD40"/>
    <property type="match status" value="1"/>
</dbReference>
<name>A0AAW2ZSD2_9EUKA</name>
<keyword evidence="10" id="KW-1185">Reference proteome</keyword>
<feature type="repeat" description="WD" evidence="6">
    <location>
        <begin position="639"/>
        <end position="671"/>
    </location>
</feature>
<dbReference type="AlphaFoldDB" id="A0AAW2ZSD2"/>
<evidence type="ECO:0000313" key="9">
    <source>
        <dbReference type="EMBL" id="KAL0492012.1"/>
    </source>
</evidence>
<dbReference type="InterPro" id="IPR013890">
    <property type="entry name" value="Tscrpt_rep_Tup1_N"/>
</dbReference>
<feature type="compositionally biased region" description="Polar residues" evidence="7">
    <location>
        <begin position="156"/>
        <end position="169"/>
    </location>
</feature>
<feature type="compositionally biased region" description="Polar residues" evidence="7">
    <location>
        <begin position="244"/>
        <end position="266"/>
    </location>
</feature>
<feature type="compositionally biased region" description="Low complexity" evidence="7">
    <location>
        <begin position="431"/>
        <end position="440"/>
    </location>
</feature>
<feature type="repeat" description="WD" evidence="6">
    <location>
        <begin position="681"/>
        <end position="718"/>
    </location>
</feature>
<feature type="region of interest" description="Disordered" evidence="7">
    <location>
        <begin position="1"/>
        <end position="25"/>
    </location>
</feature>
<comment type="caution">
    <text evidence="9">The sequence shown here is derived from an EMBL/GenBank/DDBJ whole genome shotgun (WGS) entry which is preliminary data.</text>
</comment>
<evidence type="ECO:0000313" key="10">
    <source>
        <dbReference type="Proteomes" id="UP001431209"/>
    </source>
</evidence>
<accession>A0AAW2ZSD2</accession>
<dbReference type="Gene3D" id="1.20.5.340">
    <property type="match status" value="1"/>
</dbReference>
<feature type="region of interest" description="Disordered" evidence="7">
    <location>
        <begin position="106"/>
        <end position="177"/>
    </location>
</feature>
<dbReference type="PROSITE" id="PS00678">
    <property type="entry name" value="WD_REPEATS_1"/>
    <property type="match status" value="4"/>
</dbReference>
<evidence type="ECO:0000256" key="3">
    <source>
        <dbReference type="ARBA" id="ARBA00022737"/>
    </source>
</evidence>
<dbReference type="PRINTS" id="PR00320">
    <property type="entry name" value="GPROTEINBRPT"/>
</dbReference>
<gene>
    <name evidence="9" type="ORF">AKO1_010154</name>
</gene>
<dbReference type="InterPro" id="IPR015943">
    <property type="entry name" value="WD40/YVTN_repeat-like_dom_sf"/>
</dbReference>
<feature type="compositionally biased region" description="Low complexity" evidence="7">
    <location>
        <begin position="281"/>
        <end position="319"/>
    </location>
</feature>
<dbReference type="PROSITE" id="PS50294">
    <property type="entry name" value="WD_REPEATS_REGION"/>
    <property type="match status" value="6"/>
</dbReference>
<keyword evidence="2 6" id="KW-0853">WD repeat</keyword>
<keyword evidence="3" id="KW-0677">Repeat</keyword>
<evidence type="ECO:0000256" key="6">
    <source>
        <dbReference type="PROSITE-ProRule" id="PRU00221"/>
    </source>
</evidence>
<evidence type="ECO:0000256" key="7">
    <source>
        <dbReference type="SAM" id="MobiDB-lite"/>
    </source>
</evidence>
<feature type="compositionally biased region" description="Low complexity" evidence="7">
    <location>
        <begin position="106"/>
        <end position="116"/>
    </location>
</feature>
<feature type="compositionally biased region" description="Basic residues" evidence="7">
    <location>
        <begin position="1"/>
        <end position="12"/>
    </location>
</feature>
<evidence type="ECO:0000256" key="2">
    <source>
        <dbReference type="ARBA" id="ARBA00022574"/>
    </source>
</evidence>
<evidence type="ECO:0000259" key="8">
    <source>
        <dbReference type="Pfam" id="PF08581"/>
    </source>
</evidence>
<organism evidence="9 10">
    <name type="scientific">Acrasis kona</name>
    <dbReference type="NCBI Taxonomy" id="1008807"/>
    <lineage>
        <taxon>Eukaryota</taxon>
        <taxon>Discoba</taxon>
        <taxon>Heterolobosea</taxon>
        <taxon>Tetramitia</taxon>
        <taxon>Eutetramitia</taxon>
        <taxon>Acrasidae</taxon>
        <taxon>Acrasis</taxon>
    </lineage>
</organism>
<dbReference type="InterPro" id="IPR019775">
    <property type="entry name" value="WD40_repeat_CS"/>
</dbReference>
<feature type="repeat" description="WD" evidence="6">
    <location>
        <begin position="497"/>
        <end position="538"/>
    </location>
</feature>
<dbReference type="Proteomes" id="UP001431209">
    <property type="component" value="Unassembled WGS sequence"/>
</dbReference>
<keyword evidence="4" id="KW-0805">Transcription regulation</keyword>
<dbReference type="InterPro" id="IPR036322">
    <property type="entry name" value="WD40_repeat_dom_sf"/>
</dbReference>
<feature type="domain" description="Transcriptional repressor Tup1 N-terminal" evidence="8">
    <location>
        <begin position="31"/>
        <end position="106"/>
    </location>
</feature>
<feature type="repeat" description="WD" evidence="6">
    <location>
        <begin position="455"/>
        <end position="496"/>
    </location>
</feature>
<dbReference type="Gene3D" id="2.130.10.10">
    <property type="entry name" value="YVTN repeat-like/Quinoprotein amine dehydrogenase"/>
    <property type="match status" value="1"/>
</dbReference>
<proteinExistence type="predicted"/>
<keyword evidence="5" id="KW-0804">Transcription</keyword>
<dbReference type="InterPro" id="IPR001680">
    <property type="entry name" value="WD40_rpt"/>
</dbReference>
<feature type="repeat" description="WD" evidence="6">
    <location>
        <begin position="543"/>
        <end position="584"/>
    </location>
</feature>
<dbReference type="InterPro" id="IPR020472">
    <property type="entry name" value="WD40_PAC1"/>
</dbReference>
<evidence type="ECO:0000256" key="4">
    <source>
        <dbReference type="ARBA" id="ARBA00023015"/>
    </source>
</evidence>
<feature type="region of interest" description="Disordered" evidence="7">
    <location>
        <begin position="199"/>
        <end position="333"/>
    </location>
</feature>
<evidence type="ECO:0000256" key="1">
    <source>
        <dbReference type="ARBA" id="ARBA00022491"/>
    </source>
</evidence>
<dbReference type="EMBL" id="JAOPGA020001893">
    <property type="protein sequence ID" value="KAL0492012.1"/>
    <property type="molecule type" value="Genomic_DNA"/>
</dbReference>
<dbReference type="SMART" id="SM00320">
    <property type="entry name" value="WD40"/>
    <property type="match status" value="7"/>
</dbReference>
<sequence length="718" mass="78970">MYGGHPHGHRGPAHQPPNQPVGGFTPIGEGRVADLLEQVRADYSAVVSDYDSQKMQKEEFERKLGEQLNEFSSFKQTILDLENKHMSVKQRYEDQIHQLKQKIDQLQSQLQQQSQQGRDVGALQPPMGMHDRSDSTSPGPFVRRSNPKAPQEINENENMGGQENYNSYPSRPFPPMNMTTQFITNNFIQPDIKRYESFGVPSLGEMDNNRQGPKETDMSPKPPQHQQPGLFNASSGSGAPNNSQPRANNNRMTNLISNLTDSQSPNDLAPQFPKQNQPTGSNSSNMNNNQSNNNNNQNNNQNNGNNNATNNNNNLNNQQLAIPNGKIGGGDPNMVKREGNDWLVVYNPSVKANATISLLHNMDHQQSVVCCVRFSADGKYLATGSNKMAQVFDVETGKKVLSFPSEEASNDDDNHHQDHDADKSNDRASGDNNTANNTNNDQDDPMNANLGIAGPEKEDSYVRSVCFSPDGKYLVAGTEDRTVKVWDINSGDLKYSLGGHELDIYSLDYSYDNRFVVSGSGDGKAKIWNMENGMCEHTLGNDEIGPKEGVTSVAISPDGRVVAAGSLDCVVRLWDTMTGKFLDSFKGHDDSVYSVAFSPDGKTLASGSLDRTLKLWDLNGGGSVTGGGDRAYSRCIGTLSGHRDYVLSVAFSNDGKWLISGSKDRSVQFWDPRSNVLHMMMQGHKNSVISVALNPTKHMFATGSGDFRARIWAVNDNV</sequence>
<keyword evidence="1" id="KW-0678">Repressor</keyword>
<dbReference type="Pfam" id="PF00400">
    <property type="entry name" value="WD40"/>
    <property type="match status" value="7"/>
</dbReference>
<dbReference type="SUPFAM" id="SSF50978">
    <property type="entry name" value="WD40 repeat-like"/>
    <property type="match status" value="1"/>
</dbReference>
<reference evidence="9 10" key="1">
    <citation type="submission" date="2024-03" db="EMBL/GenBank/DDBJ databases">
        <title>The Acrasis kona genome and developmental transcriptomes reveal deep origins of eukaryotic multicellular pathways.</title>
        <authorList>
            <person name="Sheikh S."/>
            <person name="Fu C.-J."/>
            <person name="Brown M.W."/>
            <person name="Baldauf S.L."/>
        </authorList>
    </citation>
    <scope>NUCLEOTIDE SEQUENCE [LARGE SCALE GENOMIC DNA]</scope>
    <source>
        <strain evidence="9 10">ATCC MYA-3509</strain>
    </source>
</reference>
<feature type="compositionally biased region" description="Low complexity" evidence="7">
    <location>
        <begin position="232"/>
        <end position="243"/>
    </location>
</feature>
<protein>
    <submittedName>
        <fullName evidence="9">General transcriptional corepressor TUP1</fullName>
    </submittedName>
</protein>
<feature type="compositionally biased region" description="Basic and acidic residues" evidence="7">
    <location>
        <begin position="412"/>
        <end position="429"/>
    </location>
</feature>
<dbReference type="Pfam" id="PF08581">
    <property type="entry name" value="Tup_N"/>
    <property type="match status" value="1"/>
</dbReference>
<dbReference type="PANTHER" id="PTHR22847">
    <property type="entry name" value="WD40 REPEAT PROTEIN"/>
    <property type="match status" value="1"/>
</dbReference>
<evidence type="ECO:0000256" key="5">
    <source>
        <dbReference type="ARBA" id="ARBA00023163"/>
    </source>
</evidence>
<feature type="repeat" description="WD" evidence="6">
    <location>
        <begin position="585"/>
        <end position="626"/>
    </location>
</feature>
<dbReference type="PROSITE" id="PS50082">
    <property type="entry name" value="WD_REPEATS_2"/>
    <property type="match status" value="6"/>
</dbReference>
<dbReference type="PANTHER" id="PTHR22847:SF728">
    <property type="entry name" value="TRANSCRIPTIONAL REPRESSOR TUP11-RELATED"/>
    <property type="match status" value="1"/>
</dbReference>